<evidence type="ECO:0000313" key="2">
    <source>
        <dbReference type="Proteomes" id="UP001162480"/>
    </source>
</evidence>
<sequence length="121" mass="13726">MKRILVRHLAQKLTDVTYADDLILLSNSTQLSHSLVLTVQDRQFVNPSKTKFIAHNQQGSITNIRDPIIQVDDFTYLGFEIASIEMDVKTQIAKSNEKLNVKYSKVEGDEATVQKVDVVTY</sequence>
<protein>
    <submittedName>
        <fullName evidence="1">Uncharacterized protein</fullName>
    </submittedName>
</protein>
<evidence type="ECO:0000313" key="1">
    <source>
        <dbReference type="EMBL" id="CAI9719913.1"/>
    </source>
</evidence>
<name>A0AA36APJ5_OCTVU</name>
<accession>A0AA36APJ5</accession>
<dbReference type="AlphaFoldDB" id="A0AA36APJ5"/>
<reference evidence="1" key="1">
    <citation type="submission" date="2023-08" db="EMBL/GenBank/DDBJ databases">
        <authorList>
            <person name="Alioto T."/>
            <person name="Alioto T."/>
            <person name="Gomez Garrido J."/>
        </authorList>
    </citation>
    <scope>NUCLEOTIDE SEQUENCE</scope>
</reference>
<dbReference type="EMBL" id="OX597816">
    <property type="protein sequence ID" value="CAI9719913.1"/>
    <property type="molecule type" value="Genomic_DNA"/>
</dbReference>
<gene>
    <name evidence="1" type="ORF">OCTVUL_1B011388</name>
</gene>
<dbReference type="Proteomes" id="UP001162480">
    <property type="component" value="Chromosome 3"/>
</dbReference>
<proteinExistence type="predicted"/>
<organism evidence="1 2">
    <name type="scientific">Octopus vulgaris</name>
    <name type="common">Common octopus</name>
    <dbReference type="NCBI Taxonomy" id="6645"/>
    <lineage>
        <taxon>Eukaryota</taxon>
        <taxon>Metazoa</taxon>
        <taxon>Spiralia</taxon>
        <taxon>Lophotrochozoa</taxon>
        <taxon>Mollusca</taxon>
        <taxon>Cephalopoda</taxon>
        <taxon>Coleoidea</taxon>
        <taxon>Octopodiformes</taxon>
        <taxon>Octopoda</taxon>
        <taxon>Incirrata</taxon>
        <taxon>Octopodidae</taxon>
        <taxon>Octopus</taxon>
    </lineage>
</organism>
<keyword evidence="2" id="KW-1185">Reference proteome</keyword>